<feature type="transmembrane region" description="Helical" evidence="1">
    <location>
        <begin position="6"/>
        <end position="27"/>
    </location>
</feature>
<keyword evidence="1" id="KW-1133">Transmembrane helix</keyword>
<sequence length="87" mass="9794">MNEIIISGQVAGTVAIGGVCFIAGLIVSWKDHKKRMRIAKSETLKAIEEGLPEHNAQVIEQYEDELASRRKAMKLYTESPEVPFHVW</sequence>
<keyword evidence="1" id="KW-0472">Membrane</keyword>
<dbReference type="EMBL" id="BK015863">
    <property type="protein sequence ID" value="DAD70360.1"/>
    <property type="molecule type" value="Genomic_DNA"/>
</dbReference>
<protein>
    <submittedName>
        <fullName evidence="2">Uncharacterized protein</fullName>
    </submittedName>
</protein>
<evidence type="ECO:0000256" key="1">
    <source>
        <dbReference type="SAM" id="Phobius"/>
    </source>
</evidence>
<keyword evidence="1" id="KW-0812">Transmembrane</keyword>
<name>A0A8S5LKI7_9CAUD</name>
<proteinExistence type="predicted"/>
<reference evidence="2" key="1">
    <citation type="journal article" date="2021" name="Proc. Natl. Acad. Sci. U.S.A.">
        <title>A Catalog of Tens of Thousands of Viruses from Human Metagenomes Reveals Hidden Associations with Chronic Diseases.</title>
        <authorList>
            <person name="Tisza M.J."/>
            <person name="Buck C.B."/>
        </authorList>
    </citation>
    <scope>NUCLEOTIDE SEQUENCE</scope>
    <source>
        <strain evidence="2">CtVsq1</strain>
    </source>
</reference>
<accession>A0A8S5LKI7</accession>
<organism evidence="2">
    <name type="scientific">Siphoviridae sp. ctVsq1</name>
    <dbReference type="NCBI Taxonomy" id="2827577"/>
    <lineage>
        <taxon>Viruses</taxon>
        <taxon>Duplodnaviria</taxon>
        <taxon>Heunggongvirae</taxon>
        <taxon>Uroviricota</taxon>
        <taxon>Caudoviricetes</taxon>
    </lineage>
</organism>
<evidence type="ECO:0000313" key="2">
    <source>
        <dbReference type="EMBL" id="DAD70360.1"/>
    </source>
</evidence>